<proteinExistence type="predicted"/>
<sequence>MTRGCDGRLGRIEAFYDCVPRAVASAREVGPFTLFVAGKGTGWQFYARPRLGARAVFTTADVCGVLERQGQLDVPRAIEWVDEVTPTLLPAVRGAGHEPHRYPLLVMPSDVAVEADPRARPLRPAEPHLSIALGSVSAGFAGRDEVEPKDPGQRPELMERGDLVVVASFEGNRLCGAGSAAPRGDVAELMGIAVPPGHRHRGHGTAITRSLVAACREQGVDLVFLSAGSDAAADIYRRIGFVDVGTACVLELDD</sequence>
<comment type="caution">
    <text evidence="2">The sequence shown here is derived from an EMBL/GenBank/DDBJ whole genome shotgun (WGS) entry which is preliminary data.</text>
</comment>
<reference evidence="3" key="1">
    <citation type="journal article" date="2019" name="Int. J. Syst. Evol. Microbiol.">
        <title>The Global Catalogue of Microorganisms (GCM) 10K type strain sequencing project: providing services to taxonomists for standard genome sequencing and annotation.</title>
        <authorList>
            <consortium name="The Broad Institute Genomics Platform"/>
            <consortium name="The Broad Institute Genome Sequencing Center for Infectious Disease"/>
            <person name="Wu L."/>
            <person name="Ma J."/>
        </authorList>
    </citation>
    <scope>NUCLEOTIDE SEQUENCE [LARGE SCALE GENOMIC DNA]</scope>
    <source>
        <strain evidence="3">CCUG 57508</strain>
    </source>
</reference>
<feature type="domain" description="N-acetyltransferase" evidence="1">
    <location>
        <begin position="120"/>
        <end position="254"/>
    </location>
</feature>
<dbReference type="Proteomes" id="UP001597046">
    <property type="component" value="Unassembled WGS sequence"/>
</dbReference>
<protein>
    <submittedName>
        <fullName evidence="2">GNAT family N-acetyltransferase</fullName>
    </submittedName>
</protein>
<dbReference type="InterPro" id="IPR016181">
    <property type="entry name" value="Acyl_CoA_acyltransferase"/>
</dbReference>
<dbReference type="Pfam" id="PF00583">
    <property type="entry name" value="Acetyltransf_1"/>
    <property type="match status" value="1"/>
</dbReference>
<dbReference type="PROSITE" id="PS51186">
    <property type="entry name" value="GNAT"/>
    <property type="match status" value="1"/>
</dbReference>
<gene>
    <name evidence="2" type="ORF">ACFQ2V_12760</name>
</gene>
<name>A0ABW3N1A9_9MICO</name>
<organism evidence="2 3">
    <name type="scientific">Terrabacter terrigena</name>
    <dbReference type="NCBI Taxonomy" id="574718"/>
    <lineage>
        <taxon>Bacteria</taxon>
        <taxon>Bacillati</taxon>
        <taxon>Actinomycetota</taxon>
        <taxon>Actinomycetes</taxon>
        <taxon>Micrococcales</taxon>
        <taxon>Intrasporangiaceae</taxon>
        <taxon>Terrabacter</taxon>
    </lineage>
</organism>
<dbReference type="CDD" id="cd04301">
    <property type="entry name" value="NAT_SF"/>
    <property type="match status" value="1"/>
</dbReference>
<dbReference type="Gene3D" id="3.40.630.30">
    <property type="match status" value="1"/>
</dbReference>
<dbReference type="EMBL" id="JBHTKH010000007">
    <property type="protein sequence ID" value="MFD1055180.1"/>
    <property type="molecule type" value="Genomic_DNA"/>
</dbReference>
<evidence type="ECO:0000313" key="3">
    <source>
        <dbReference type="Proteomes" id="UP001597046"/>
    </source>
</evidence>
<dbReference type="InterPro" id="IPR000182">
    <property type="entry name" value="GNAT_dom"/>
</dbReference>
<dbReference type="SUPFAM" id="SSF55729">
    <property type="entry name" value="Acyl-CoA N-acyltransferases (Nat)"/>
    <property type="match status" value="1"/>
</dbReference>
<dbReference type="RefSeq" id="WP_386053093.1">
    <property type="nucleotide sequence ID" value="NZ_JBHTKH010000007.1"/>
</dbReference>
<keyword evidence="3" id="KW-1185">Reference proteome</keyword>
<evidence type="ECO:0000313" key="2">
    <source>
        <dbReference type="EMBL" id="MFD1055180.1"/>
    </source>
</evidence>
<accession>A0ABW3N1A9</accession>
<evidence type="ECO:0000259" key="1">
    <source>
        <dbReference type="PROSITE" id="PS51186"/>
    </source>
</evidence>